<dbReference type="GO" id="GO:0006355">
    <property type="term" value="P:regulation of DNA-templated transcription"/>
    <property type="evidence" value="ECO:0007669"/>
    <property type="project" value="InterPro"/>
</dbReference>
<feature type="compositionally biased region" description="Basic and acidic residues" evidence="1">
    <location>
        <begin position="403"/>
        <end position="412"/>
    </location>
</feature>
<dbReference type="EMBL" id="BJVU01000008">
    <property type="protein sequence ID" value="GEL59276.1"/>
    <property type="molecule type" value="Genomic_DNA"/>
</dbReference>
<evidence type="ECO:0000313" key="5">
    <source>
        <dbReference type="Proteomes" id="UP000321891"/>
    </source>
</evidence>
<accession>A0A0D6N1E8</accession>
<dbReference type="Proteomes" id="UP000321891">
    <property type="component" value="Unassembled WGS sequence"/>
</dbReference>
<dbReference type="AlphaFoldDB" id="A0A0D6N1E8"/>
<name>A0A0D6N1E8_9PROT</name>
<gene>
    <name evidence="2" type="ORF">Abci_007_157</name>
    <name evidence="3" type="ORF">ACI01nite_18780</name>
</gene>
<dbReference type="EMBL" id="BAMV01000007">
    <property type="protein sequence ID" value="GAN59754.1"/>
    <property type="molecule type" value="Genomic_DNA"/>
</dbReference>
<sequence length="453" mass="53559">MGLAFKKPEVALDRYPYDWRMKRFMPYNPNLFFIMGQKLKQPDAKGRTWWDKPYHISEYETVFDMAQDIEDSYISMNWFYKCSRRGEFVAVFDHICIDLDCYKYETNPTIQYHDLGENYEILLKFCDDNNIPRPSNILSSGRGIYLHYTFECPVPARCKGRFQATHRELLKKFIPWGADQATYDFSRVFRLPGSVNSQHPRRHRCEFLDYRGQFYDFSTLCDMVLPKKYEDYKKQKIARQERREKARVEYLARRKTNALVPDERGAQGFKGWASWAKKGLYDIKTLGFLRYRGPVRKGECDIFCHEAGILLAQISNPDNLPSNLEQWAEGVIDEGYIAKHMHNAMQTLYKKAGQDYSAKKRHKGYTTGTKTIIQKLCITREEMKHMSVLIDHEERLLRKRTKRQTEGRKERPTSQGQTREAWLTENSLSVSKPWETLNISRATYYRMKKSGTL</sequence>
<organism evidence="2 4">
    <name type="scientific">Acetobacter cibinongensis</name>
    <dbReference type="NCBI Taxonomy" id="146475"/>
    <lineage>
        <taxon>Bacteria</taxon>
        <taxon>Pseudomonadati</taxon>
        <taxon>Pseudomonadota</taxon>
        <taxon>Alphaproteobacteria</taxon>
        <taxon>Acetobacterales</taxon>
        <taxon>Acetobacteraceae</taxon>
        <taxon>Acetobacter</taxon>
    </lineage>
</organism>
<reference evidence="3 5" key="2">
    <citation type="submission" date="2019-07" db="EMBL/GenBank/DDBJ databases">
        <title>Whole genome shotgun sequence of Acetobacter cibinongensis NBRC 16605.</title>
        <authorList>
            <person name="Hosoyama A."/>
            <person name="Uohara A."/>
            <person name="Ohji S."/>
            <person name="Ichikawa N."/>
        </authorList>
    </citation>
    <scope>NUCLEOTIDE SEQUENCE [LARGE SCALE GENOMIC DNA]</scope>
    <source>
        <strain evidence="3 5">NBRC 16605</strain>
    </source>
</reference>
<dbReference type="Gene3D" id="1.10.1220.10">
    <property type="entry name" value="Met repressor-like"/>
    <property type="match status" value="1"/>
</dbReference>
<feature type="region of interest" description="Disordered" evidence="1">
    <location>
        <begin position="399"/>
        <end position="420"/>
    </location>
</feature>
<dbReference type="Proteomes" id="UP000032671">
    <property type="component" value="Unassembled WGS sequence"/>
</dbReference>
<dbReference type="InterPro" id="IPR013321">
    <property type="entry name" value="Arc_rbn_hlx_hlx"/>
</dbReference>
<accession>A0A6N3SSQ5</accession>
<protein>
    <submittedName>
        <fullName evidence="2">Replication protein</fullName>
    </submittedName>
</protein>
<reference evidence="2 4" key="1">
    <citation type="submission" date="2012-11" db="EMBL/GenBank/DDBJ databases">
        <title>Whole genome sequence of Acetobacter cibinongensis 4H-1.</title>
        <authorList>
            <person name="Azuma Y."/>
            <person name="Higashiura N."/>
            <person name="Hirakawa H."/>
            <person name="Matsushita K."/>
        </authorList>
    </citation>
    <scope>NUCLEOTIDE SEQUENCE [LARGE SCALE GENOMIC DNA]</scope>
    <source>
        <strain evidence="2 4">4H-1</strain>
    </source>
</reference>
<dbReference type="RefSeq" id="WP_146806899.1">
    <property type="nucleotide sequence ID" value="NZ_BAMV01000007.1"/>
</dbReference>
<evidence type="ECO:0000313" key="2">
    <source>
        <dbReference type="EMBL" id="GAN59754.1"/>
    </source>
</evidence>
<evidence type="ECO:0000313" key="4">
    <source>
        <dbReference type="Proteomes" id="UP000032671"/>
    </source>
</evidence>
<evidence type="ECO:0000256" key="1">
    <source>
        <dbReference type="SAM" id="MobiDB-lite"/>
    </source>
</evidence>
<evidence type="ECO:0000313" key="3">
    <source>
        <dbReference type="EMBL" id="GEL59276.1"/>
    </source>
</evidence>
<keyword evidence="5" id="KW-1185">Reference proteome</keyword>
<proteinExistence type="predicted"/>
<comment type="caution">
    <text evidence="2">The sequence shown here is derived from an EMBL/GenBank/DDBJ whole genome shotgun (WGS) entry which is preliminary data.</text>
</comment>